<reference evidence="2" key="1">
    <citation type="submission" date="2022-08" db="EMBL/GenBank/DDBJ databases">
        <authorList>
            <consortium name="DOE Joint Genome Institute"/>
            <person name="Min B."/>
            <person name="Riley R."/>
            <person name="Sierra-Patev S."/>
            <person name="Naranjo-Ortiz M."/>
            <person name="Looney B."/>
            <person name="Konkel Z."/>
            <person name="Slot J.C."/>
            <person name="Sakamoto Y."/>
            <person name="Steenwyk J.L."/>
            <person name="Rokas A."/>
            <person name="Carro J."/>
            <person name="Camarero S."/>
            <person name="Ferreira P."/>
            <person name="Molpeceres G."/>
            <person name="Ruiz-Duenas F.J."/>
            <person name="Serrano A."/>
            <person name="Henrissat B."/>
            <person name="Drula E."/>
            <person name="Hughes K.W."/>
            <person name="Mata J.L."/>
            <person name="Ishikawa N.K."/>
            <person name="Vargas-Isla R."/>
            <person name="Ushijima S."/>
            <person name="Smith C.A."/>
            <person name="Ahrendt S."/>
            <person name="Andreopoulos W."/>
            <person name="He G."/>
            <person name="Labutti K."/>
            <person name="Lipzen A."/>
            <person name="Ng V."/>
            <person name="Sandor L."/>
            <person name="Barry K."/>
            <person name="Martinez A.T."/>
            <person name="Xiao Y."/>
            <person name="Gibbons J.G."/>
            <person name="Terashima K."/>
            <person name="Hibbett D.S."/>
            <person name="Grigoriev I.V."/>
        </authorList>
    </citation>
    <scope>NUCLEOTIDE SEQUENCE</scope>
    <source>
        <strain evidence="2">TFB9207</strain>
    </source>
</reference>
<sequence>MTLTALVMLSLGPLKIRAWDARSVVKLSIHDTSGIEISLNTAQPIDKWAYRSSEVIPYKNWKSISIRTER</sequence>
<dbReference type="AlphaFoldDB" id="A0AA38P0C7"/>
<evidence type="ECO:0000256" key="1">
    <source>
        <dbReference type="SAM" id="SignalP"/>
    </source>
</evidence>
<feature type="signal peptide" evidence="1">
    <location>
        <begin position="1"/>
        <end position="18"/>
    </location>
</feature>
<proteinExistence type="predicted"/>
<gene>
    <name evidence="2" type="ORF">F5878DRAFT_631666</name>
</gene>
<name>A0AA38P0C7_9AGAR</name>
<evidence type="ECO:0000313" key="3">
    <source>
        <dbReference type="Proteomes" id="UP001163846"/>
    </source>
</evidence>
<evidence type="ECO:0000313" key="2">
    <source>
        <dbReference type="EMBL" id="KAJ3833960.1"/>
    </source>
</evidence>
<dbReference type="EMBL" id="MU806605">
    <property type="protein sequence ID" value="KAJ3833960.1"/>
    <property type="molecule type" value="Genomic_DNA"/>
</dbReference>
<accession>A0AA38P0C7</accession>
<feature type="chain" id="PRO_5041200317" evidence="1">
    <location>
        <begin position="19"/>
        <end position="70"/>
    </location>
</feature>
<dbReference type="Proteomes" id="UP001163846">
    <property type="component" value="Unassembled WGS sequence"/>
</dbReference>
<keyword evidence="3" id="KW-1185">Reference proteome</keyword>
<keyword evidence="1" id="KW-0732">Signal</keyword>
<organism evidence="2 3">
    <name type="scientific">Lentinula raphanica</name>
    <dbReference type="NCBI Taxonomy" id="153919"/>
    <lineage>
        <taxon>Eukaryota</taxon>
        <taxon>Fungi</taxon>
        <taxon>Dikarya</taxon>
        <taxon>Basidiomycota</taxon>
        <taxon>Agaricomycotina</taxon>
        <taxon>Agaricomycetes</taxon>
        <taxon>Agaricomycetidae</taxon>
        <taxon>Agaricales</taxon>
        <taxon>Marasmiineae</taxon>
        <taxon>Omphalotaceae</taxon>
        <taxon>Lentinula</taxon>
    </lineage>
</organism>
<comment type="caution">
    <text evidence="2">The sequence shown here is derived from an EMBL/GenBank/DDBJ whole genome shotgun (WGS) entry which is preliminary data.</text>
</comment>
<protein>
    <submittedName>
        <fullName evidence="2">Uncharacterized protein</fullName>
    </submittedName>
</protein>